<dbReference type="PANTHER" id="PTHR48084">
    <property type="entry name" value="2-OXOGLUTARATE OXIDOREDUCTASE SUBUNIT KORB-RELATED"/>
    <property type="match status" value="1"/>
</dbReference>
<dbReference type="InterPro" id="IPR051457">
    <property type="entry name" value="2-oxoacid:Fd_oxidoreductase"/>
</dbReference>
<dbReference type="GO" id="GO:0016625">
    <property type="term" value="F:oxidoreductase activity, acting on the aldehyde or oxo group of donors, iron-sulfur protein as acceptor"/>
    <property type="evidence" value="ECO:0007669"/>
    <property type="project" value="UniProtKB-ARBA"/>
</dbReference>
<dbReference type="EMBL" id="VSSQ01000053">
    <property type="protein sequence ID" value="MPL70530.1"/>
    <property type="molecule type" value="Genomic_DNA"/>
</dbReference>
<dbReference type="Gene3D" id="3.40.50.970">
    <property type="match status" value="1"/>
</dbReference>
<name>A0A644TUG7_9ZZZZ</name>
<proteinExistence type="predicted"/>
<dbReference type="PANTHER" id="PTHR48084:SF1">
    <property type="entry name" value="2-OXOGLUTARATE SYNTHASE SUBUNIT KORB"/>
    <property type="match status" value="1"/>
</dbReference>
<dbReference type="InterPro" id="IPR029061">
    <property type="entry name" value="THDP-binding"/>
</dbReference>
<dbReference type="CDD" id="cd03375">
    <property type="entry name" value="TPP_OGFOR"/>
    <property type="match status" value="1"/>
</dbReference>
<accession>A0A644TUG7</accession>
<feature type="domain" description="Thiamine pyrophosphate enzyme TPP-binding" evidence="2">
    <location>
        <begin position="51"/>
        <end position="197"/>
    </location>
</feature>
<sequence length="275" mass="29617">MSVHAQDYLRMKKMPHIWCPGCGTGIVLGAILRAIASAGYERDEVMVITGIGCSARTNAIIDFNTFQTTHGRALSFATGFKLARPEMKVIVITGDGDGSGIGGNHLIQTCRRNIDLTMILINNSIYGMTGGQYSPLTPAGKYATTSPYGMIESSFDVCKLVEGAGATYIARATAYHVVLLEQLIAKGLKHTGFSFIEAISQCPIGFGRRNNMKTATAMLQWQKDNAVNLKAATAMSPDKLAGRFLIGEFVDKKAPELVESYGALIKTAQKRGAQQ</sequence>
<dbReference type="GO" id="GO:0045333">
    <property type="term" value="P:cellular respiration"/>
    <property type="evidence" value="ECO:0007669"/>
    <property type="project" value="UniProtKB-ARBA"/>
</dbReference>
<keyword evidence="1" id="KW-0560">Oxidoreductase</keyword>
<dbReference type="InterPro" id="IPR011766">
    <property type="entry name" value="TPP_enzyme_TPP-bd"/>
</dbReference>
<evidence type="ECO:0000313" key="3">
    <source>
        <dbReference type="EMBL" id="MPL70530.1"/>
    </source>
</evidence>
<dbReference type="Pfam" id="PF02775">
    <property type="entry name" value="TPP_enzyme_C"/>
    <property type="match status" value="1"/>
</dbReference>
<dbReference type="SUPFAM" id="SSF52518">
    <property type="entry name" value="Thiamin diphosphate-binding fold (THDP-binding)"/>
    <property type="match status" value="1"/>
</dbReference>
<dbReference type="AlphaFoldDB" id="A0A644TUG7"/>
<organism evidence="3">
    <name type="scientific">bioreactor metagenome</name>
    <dbReference type="NCBI Taxonomy" id="1076179"/>
    <lineage>
        <taxon>unclassified sequences</taxon>
        <taxon>metagenomes</taxon>
        <taxon>ecological metagenomes</taxon>
    </lineage>
</organism>
<comment type="caution">
    <text evidence="3">The sequence shown here is derived from an EMBL/GenBank/DDBJ whole genome shotgun (WGS) entry which is preliminary data.</text>
</comment>
<dbReference type="GO" id="GO:0030976">
    <property type="term" value="F:thiamine pyrophosphate binding"/>
    <property type="evidence" value="ECO:0007669"/>
    <property type="project" value="InterPro"/>
</dbReference>
<protein>
    <recommendedName>
        <fullName evidence="2">Thiamine pyrophosphate enzyme TPP-binding domain-containing protein</fullName>
    </recommendedName>
</protein>
<evidence type="ECO:0000259" key="2">
    <source>
        <dbReference type="Pfam" id="PF02775"/>
    </source>
</evidence>
<reference evidence="3" key="1">
    <citation type="submission" date="2019-08" db="EMBL/GenBank/DDBJ databases">
        <authorList>
            <person name="Kucharzyk K."/>
            <person name="Murdoch R.W."/>
            <person name="Higgins S."/>
            <person name="Loffler F."/>
        </authorList>
    </citation>
    <scope>NUCLEOTIDE SEQUENCE</scope>
</reference>
<gene>
    <name evidence="3" type="ORF">SDC9_16287</name>
</gene>
<evidence type="ECO:0000256" key="1">
    <source>
        <dbReference type="ARBA" id="ARBA00023002"/>
    </source>
</evidence>